<keyword evidence="2" id="KW-0812">Transmembrane</keyword>
<dbReference type="PANTHER" id="PTHR14239">
    <property type="entry name" value="DUDULIN-RELATED"/>
    <property type="match status" value="1"/>
</dbReference>
<dbReference type="InterPro" id="IPR010185">
    <property type="entry name" value="NpdG"/>
</dbReference>
<dbReference type="HOGENOM" id="CLU_076368_1_0_11"/>
<organism evidence="4 5">
    <name type="scientific">Acidimicrobium ferrooxidans (strain DSM 10331 / JCM 15462 / NBRC 103882 / ICP)</name>
    <dbReference type="NCBI Taxonomy" id="525909"/>
    <lineage>
        <taxon>Bacteria</taxon>
        <taxon>Bacillati</taxon>
        <taxon>Actinomycetota</taxon>
        <taxon>Acidimicrobiia</taxon>
        <taxon>Acidimicrobiales</taxon>
        <taxon>Acidimicrobiaceae</taxon>
        <taxon>Acidimicrobium</taxon>
    </lineage>
</organism>
<evidence type="ECO:0000313" key="4">
    <source>
        <dbReference type="EMBL" id="ACU54162.1"/>
    </source>
</evidence>
<dbReference type="Pfam" id="PF03807">
    <property type="entry name" value="F420_oxidored"/>
    <property type="match status" value="1"/>
</dbReference>
<evidence type="ECO:0000259" key="3">
    <source>
        <dbReference type="Pfam" id="PF03807"/>
    </source>
</evidence>
<dbReference type="Gene3D" id="3.40.50.720">
    <property type="entry name" value="NAD(P)-binding Rossmann-like Domain"/>
    <property type="match status" value="1"/>
</dbReference>
<sequence length="222" mass="22806">MDVGIIGGTGPLGSALGARLAEAGRTVVLGSRNPERAQESASRLGDRWPQLADGLVGGGNELAARSDLVVVAVPWESVVPVAAEFAEALAAKTVVCVANALVRTGSEFAALAPPRGSVAQLLQSTLPRSMVVAALHHVPARDLAELGRPVHADTMVASDFQSSAGVVMELLGSIDGLRALYVGSLAAAGALEAMTAVLLNVNLRYRARSSLRVVGIREDDGQ</sequence>
<keyword evidence="2" id="KW-0472">Membrane</keyword>
<name>C7LZK4_ACIFD</name>
<dbReference type="GO" id="GO:0070967">
    <property type="term" value="F:coenzyme F420 binding"/>
    <property type="evidence" value="ECO:0007669"/>
    <property type="project" value="InterPro"/>
</dbReference>
<dbReference type="KEGG" id="afo:Afer_1231"/>
<evidence type="ECO:0000313" key="5">
    <source>
        <dbReference type="Proteomes" id="UP000000771"/>
    </source>
</evidence>
<gene>
    <name evidence="4" type="ordered locus">Afer_1231</name>
</gene>
<keyword evidence="1" id="KW-0560">Oxidoreductase</keyword>
<accession>C7LZK4</accession>
<evidence type="ECO:0000256" key="2">
    <source>
        <dbReference type="SAM" id="Phobius"/>
    </source>
</evidence>
<dbReference type="RefSeq" id="WP_015798648.1">
    <property type="nucleotide sequence ID" value="NC_013124.1"/>
</dbReference>
<dbReference type="AlphaFoldDB" id="C7LZK4"/>
<dbReference type="GO" id="GO:0006740">
    <property type="term" value="P:NADPH regeneration"/>
    <property type="evidence" value="ECO:0007669"/>
    <property type="project" value="InterPro"/>
</dbReference>
<dbReference type="Proteomes" id="UP000000771">
    <property type="component" value="Chromosome"/>
</dbReference>
<dbReference type="EMBL" id="CP001631">
    <property type="protein sequence ID" value="ACU54162.1"/>
    <property type="molecule type" value="Genomic_DNA"/>
</dbReference>
<feature type="domain" description="Pyrroline-5-carboxylate reductase catalytic N-terminal" evidence="3">
    <location>
        <begin position="3"/>
        <end position="99"/>
    </location>
</feature>
<dbReference type="STRING" id="525909.Afer_1231"/>
<dbReference type="InterPro" id="IPR051267">
    <property type="entry name" value="STEAP_metalloreductase"/>
</dbReference>
<dbReference type="InterPro" id="IPR028939">
    <property type="entry name" value="P5C_Rdtase_cat_N"/>
</dbReference>
<protein>
    <submittedName>
        <fullName evidence="4">NADP oxidoreductase coenzyme F420-dependent</fullName>
    </submittedName>
</protein>
<keyword evidence="5" id="KW-1185">Reference proteome</keyword>
<dbReference type="GO" id="GO:0050661">
    <property type="term" value="F:NADP binding"/>
    <property type="evidence" value="ECO:0007669"/>
    <property type="project" value="InterPro"/>
</dbReference>
<dbReference type="NCBIfam" id="TIGR01915">
    <property type="entry name" value="npdG"/>
    <property type="match status" value="1"/>
</dbReference>
<evidence type="ECO:0000256" key="1">
    <source>
        <dbReference type="ARBA" id="ARBA00023002"/>
    </source>
</evidence>
<keyword evidence="2" id="KW-1133">Transmembrane helix</keyword>
<dbReference type="InterPro" id="IPR036291">
    <property type="entry name" value="NAD(P)-bd_dom_sf"/>
</dbReference>
<feature type="transmembrane region" description="Helical" evidence="2">
    <location>
        <begin position="179"/>
        <end position="203"/>
    </location>
</feature>
<dbReference type="eggNOG" id="COG2085">
    <property type="taxonomic scope" value="Bacteria"/>
</dbReference>
<proteinExistence type="predicted"/>
<dbReference type="GO" id="GO:0016651">
    <property type="term" value="F:oxidoreductase activity, acting on NAD(P)H"/>
    <property type="evidence" value="ECO:0007669"/>
    <property type="project" value="InterPro"/>
</dbReference>
<reference evidence="4 5" key="1">
    <citation type="journal article" date="2009" name="Stand. Genomic Sci.">
        <title>Complete genome sequence of Acidimicrobium ferrooxidans type strain (ICP).</title>
        <authorList>
            <person name="Clum A."/>
            <person name="Nolan M."/>
            <person name="Lang E."/>
            <person name="Glavina Del Rio T."/>
            <person name="Tice H."/>
            <person name="Copeland A."/>
            <person name="Cheng J.F."/>
            <person name="Lucas S."/>
            <person name="Chen F."/>
            <person name="Bruce D."/>
            <person name="Goodwin L."/>
            <person name="Pitluck S."/>
            <person name="Ivanova N."/>
            <person name="Mavrommatis K."/>
            <person name="Mikhailova N."/>
            <person name="Pati A."/>
            <person name="Chen A."/>
            <person name="Palaniappan K."/>
            <person name="Goker M."/>
            <person name="Spring S."/>
            <person name="Land M."/>
            <person name="Hauser L."/>
            <person name="Chang Y.J."/>
            <person name="Jeffries C.C."/>
            <person name="Chain P."/>
            <person name="Bristow J."/>
            <person name="Eisen J.A."/>
            <person name="Markowitz V."/>
            <person name="Hugenholtz P."/>
            <person name="Kyrpides N.C."/>
            <person name="Klenk H.P."/>
            <person name="Lapidus A."/>
        </authorList>
    </citation>
    <scope>NUCLEOTIDE SEQUENCE [LARGE SCALE GENOMIC DNA]</scope>
    <source>
        <strain evidence="5">DSM 10331 / JCM 15462 / NBRC 103882 / ICP</strain>
    </source>
</reference>
<dbReference type="SUPFAM" id="SSF51735">
    <property type="entry name" value="NAD(P)-binding Rossmann-fold domains"/>
    <property type="match status" value="1"/>
</dbReference>